<dbReference type="PANTHER" id="PTHR35535:SF1">
    <property type="entry name" value="HEAT SHOCK PROTEIN HSLJ"/>
    <property type="match status" value="1"/>
</dbReference>
<dbReference type="AlphaFoldDB" id="A0A143PHC9"/>
<evidence type="ECO:0000313" key="2">
    <source>
        <dbReference type="EMBL" id="AMY07992.1"/>
    </source>
</evidence>
<gene>
    <name evidence="2" type="ORF">LuPra_01180</name>
</gene>
<dbReference type="KEGG" id="abac:LuPra_01180"/>
<dbReference type="PANTHER" id="PTHR35535">
    <property type="entry name" value="HEAT SHOCK PROTEIN HSLJ"/>
    <property type="match status" value="1"/>
</dbReference>
<feature type="domain" description="DUF306" evidence="1">
    <location>
        <begin position="139"/>
        <end position="251"/>
    </location>
</feature>
<name>A0A143PHC9_LUTPR</name>
<evidence type="ECO:0000259" key="1">
    <source>
        <dbReference type="Pfam" id="PF03724"/>
    </source>
</evidence>
<dbReference type="InterPro" id="IPR053147">
    <property type="entry name" value="Hsp_HslJ-like"/>
</dbReference>
<evidence type="ECO:0000313" key="3">
    <source>
        <dbReference type="Proteomes" id="UP000076079"/>
    </source>
</evidence>
<dbReference type="STRING" id="1855912.LuPra_01180"/>
<keyword evidence="3" id="KW-1185">Reference proteome</keyword>
<reference evidence="3" key="2">
    <citation type="submission" date="2016-04" db="EMBL/GenBank/DDBJ databases">
        <title>First Complete Genome Sequence of a Subdivision 6 Acidobacterium.</title>
        <authorList>
            <person name="Huang S."/>
            <person name="Vieira S."/>
            <person name="Bunk B."/>
            <person name="Riedel T."/>
            <person name="Sproeer C."/>
            <person name="Overmann J."/>
        </authorList>
    </citation>
    <scope>NUCLEOTIDE SEQUENCE [LARGE SCALE GENOMIC DNA]</scope>
    <source>
        <strain evidence="3">DSM 100886 HEG_-6_39</strain>
    </source>
</reference>
<proteinExistence type="predicted"/>
<accession>A0A143PHC9</accession>
<dbReference type="Pfam" id="PF03724">
    <property type="entry name" value="META"/>
    <property type="match status" value="1"/>
</dbReference>
<protein>
    <submittedName>
        <fullName evidence="2">Putative membrane protein</fullName>
    </submittedName>
</protein>
<reference evidence="2 3" key="1">
    <citation type="journal article" date="2016" name="Genome Announc.">
        <title>First Complete Genome Sequence of a Subdivision 6 Acidobacterium Strain.</title>
        <authorList>
            <person name="Huang S."/>
            <person name="Vieira S."/>
            <person name="Bunk B."/>
            <person name="Riedel T."/>
            <person name="Sproer C."/>
            <person name="Overmann J."/>
        </authorList>
    </citation>
    <scope>NUCLEOTIDE SEQUENCE [LARGE SCALE GENOMIC DNA]</scope>
    <source>
        <strain evidence="3">DSM 100886 HEG_-6_39</strain>
    </source>
</reference>
<dbReference type="RefSeq" id="WP_110169872.1">
    <property type="nucleotide sequence ID" value="NZ_CP015136.1"/>
</dbReference>
<dbReference type="Proteomes" id="UP000076079">
    <property type="component" value="Chromosome"/>
</dbReference>
<dbReference type="OrthoDB" id="5348860at2"/>
<dbReference type="InterPro" id="IPR038670">
    <property type="entry name" value="HslJ-like_sf"/>
</dbReference>
<sequence>MLSMALVAASTRLCALTLLTVAVALTIAPPLAFPQPTPGSAAPFKAVGNEPNWTLDVGAGRLLLLTDDGKTRTALPLPPVTRIEGGRRYEARSDAHTLSVTILDRVCPDSMTGMPRPATVEVTLDGRLLKGCGGDSTALLRGGPWAVETVRDRPLVFLDAKKNKPPVQTTIVMTFDSAGRLGGTTSCNTYTSSYVLSGEGLTITMPIASSRPCQSQVMVQEAAFLETLRAVQRFEIAADGALVLVASEGGTITARRQQERVP</sequence>
<organism evidence="2 3">
    <name type="scientific">Luteitalea pratensis</name>
    <dbReference type="NCBI Taxonomy" id="1855912"/>
    <lineage>
        <taxon>Bacteria</taxon>
        <taxon>Pseudomonadati</taxon>
        <taxon>Acidobacteriota</taxon>
        <taxon>Vicinamibacteria</taxon>
        <taxon>Vicinamibacterales</taxon>
        <taxon>Vicinamibacteraceae</taxon>
        <taxon>Luteitalea</taxon>
    </lineage>
</organism>
<dbReference type="InterPro" id="IPR005184">
    <property type="entry name" value="DUF306_Meta_HslJ"/>
</dbReference>
<dbReference type="EMBL" id="CP015136">
    <property type="protein sequence ID" value="AMY07992.1"/>
    <property type="molecule type" value="Genomic_DNA"/>
</dbReference>
<dbReference type="Gene3D" id="2.40.128.270">
    <property type="match status" value="1"/>
</dbReference>